<dbReference type="GO" id="GO:0030153">
    <property type="term" value="P:bacteriocin immunity"/>
    <property type="evidence" value="ECO:0007669"/>
    <property type="project" value="UniProtKB-KW"/>
</dbReference>
<accession>A0A7C9GRB5</accession>
<sequence length="87" mass="10033">MDLKSKIEEYTEAEFLELINMIFEGKYSSEVEHDSIVNNIVKVSEYPSGTNLLYYPEDGTEDSPEGVLKVVKEWRAKNGKPDFKNQQ</sequence>
<keyword evidence="2" id="KW-0079">Bacteriocin immunity</keyword>
<dbReference type="InterPro" id="IPR035900">
    <property type="entry name" value="Colicin_E_sf"/>
</dbReference>
<gene>
    <name evidence="3" type="ORF">GEA64_13725</name>
</gene>
<comment type="caution">
    <text evidence="3">The sequence shown here is derived from an EMBL/GenBank/DDBJ whole genome shotgun (WGS) entry which is preliminary data.</text>
</comment>
<dbReference type="AlphaFoldDB" id="A0A7C9GRB5"/>
<dbReference type="Proteomes" id="UP000481739">
    <property type="component" value="Unassembled WGS sequence"/>
</dbReference>
<dbReference type="SUPFAM" id="SSF47345">
    <property type="entry name" value="Colicin E immunity proteins"/>
    <property type="match status" value="1"/>
</dbReference>
<dbReference type="CDD" id="cd16363">
    <property type="entry name" value="Col_Im_like"/>
    <property type="match status" value="1"/>
</dbReference>
<evidence type="ECO:0000313" key="4">
    <source>
        <dbReference type="Proteomes" id="UP000481739"/>
    </source>
</evidence>
<evidence type="ECO:0000256" key="2">
    <source>
        <dbReference type="ARBA" id="ARBA00023025"/>
    </source>
</evidence>
<organism evidence="3 4">
    <name type="scientific">Photorhabdus khanii</name>
    <dbReference type="NCBI Taxonomy" id="1004150"/>
    <lineage>
        <taxon>Bacteria</taxon>
        <taxon>Pseudomonadati</taxon>
        <taxon>Pseudomonadota</taxon>
        <taxon>Gammaproteobacteria</taxon>
        <taxon>Enterobacterales</taxon>
        <taxon>Morganellaceae</taxon>
        <taxon>Photorhabdus</taxon>
    </lineage>
</organism>
<evidence type="ECO:0000256" key="1">
    <source>
        <dbReference type="ARBA" id="ARBA00009346"/>
    </source>
</evidence>
<dbReference type="InterPro" id="IPR000290">
    <property type="entry name" value="Colicin_pyocin"/>
</dbReference>
<evidence type="ECO:0000313" key="3">
    <source>
        <dbReference type="EMBL" id="MQL48955.1"/>
    </source>
</evidence>
<dbReference type="EMBL" id="WHZZ01000004">
    <property type="protein sequence ID" value="MQL48955.1"/>
    <property type="molecule type" value="Genomic_DNA"/>
</dbReference>
<reference evidence="3 4" key="1">
    <citation type="journal article" date="2019" name="Nature">
        <title>A new antibiotic selectively kills Gram-negative pathogens.</title>
        <authorList>
            <person name="Imai Y."/>
            <person name="Meyer K.J."/>
            <person name="Iinishi A."/>
            <person name="Favre-Godal Q."/>
            <person name="Green R."/>
            <person name="Manuse S."/>
            <person name="Caboni M."/>
            <person name="Mori M."/>
            <person name="Niles S."/>
            <person name="Ghiglieri M."/>
            <person name="Honrao C."/>
            <person name="Ma X."/>
            <person name="Guo J.J."/>
            <person name="Makriyannis A."/>
            <person name="Linares-Otoya L."/>
            <person name="Boehringer N."/>
            <person name="Wuisan Z.G."/>
            <person name="Kaur H."/>
            <person name="Wu R."/>
            <person name="Mateus A."/>
            <person name="Typas A."/>
            <person name="Savitski M.M."/>
            <person name="Espinoza J.L."/>
            <person name="O'Rourke A."/>
            <person name="Nelson K.E."/>
            <person name="Hiller S."/>
            <person name="Noinaj N."/>
            <person name="Schaeberle T.F."/>
            <person name="D'Onofrio A."/>
            <person name="Lewis K."/>
        </authorList>
    </citation>
    <scope>NUCLEOTIDE SEQUENCE [LARGE SCALE GENOMIC DNA]</scope>
    <source>
        <strain evidence="3 4">HGB 1456</strain>
    </source>
</reference>
<dbReference type="PRINTS" id="PR01299">
    <property type="entry name" value="PYOCIN"/>
</dbReference>
<name>A0A7C9GRB5_9GAMM</name>
<proteinExistence type="inferred from homology"/>
<dbReference type="GO" id="GO:0015643">
    <property type="term" value="F:toxic substance binding"/>
    <property type="evidence" value="ECO:0007669"/>
    <property type="project" value="InterPro"/>
</dbReference>
<dbReference type="RefSeq" id="WP_152963125.1">
    <property type="nucleotide sequence ID" value="NZ_CAWOZU010000019.1"/>
</dbReference>
<dbReference type="Pfam" id="PF01320">
    <property type="entry name" value="Colicin_Pyocin"/>
    <property type="match status" value="1"/>
</dbReference>
<dbReference type="Gene3D" id="1.10.1200.20">
    <property type="entry name" value="Colicin E immunity protein"/>
    <property type="match status" value="1"/>
</dbReference>
<protein>
    <submittedName>
        <fullName evidence="3">Bacteriocin immunity protein</fullName>
    </submittedName>
</protein>
<comment type="similarity">
    <text evidence="1">Belongs to the colicins ColE2/ColE8/ColE9 and pyocins S1/S2 family.</text>
</comment>